<evidence type="ECO:0000313" key="8">
    <source>
        <dbReference type="EMBL" id="QHJ12084.1"/>
    </source>
</evidence>
<evidence type="ECO:0008006" key="10">
    <source>
        <dbReference type="Google" id="ProtNLM"/>
    </source>
</evidence>
<accession>A0A857JNC3</accession>
<dbReference type="GO" id="GO:0005886">
    <property type="term" value="C:plasma membrane"/>
    <property type="evidence" value="ECO:0007669"/>
    <property type="project" value="UniProtKB-SubCell"/>
</dbReference>
<dbReference type="CDD" id="cd07984">
    <property type="entry name" value="LPLAT_LABLAT-like"/>
    <property type="match status" value="1"/>
</dbReference>
<evidence type="ECO:0000256" key="7">
    <source>
        <dbReference type="SAM" id="Phobius"/>
    </source>
</evidence>
<dbReference type="Pfam" id="PF03279">
    <property type="entry name" value="Lip_A_acyltrans"/>
    <property type="match status" value="1"/>
</dbReference>
<dbReference type="PANTHER" id="PTHR30606:SF9">
    <property type="entry name" value="LIPID A BIOSYNTHESIS LAUROYLTRANSFERASE"/>
    <property type="match status" value="1"/>
</dbReference>
<dbReference type="EMBL" id="CP047656">
    <property type="protein sequence ID" value="QHJ12084.1"/>
    <property type="molecule type" value="Genomic_DNA"/>
</dbReference>
<dbReference type="InterPro" id="IPR014548">
    <property type="entry name" value="Ac_Trasf"/>
</dbReference>
<dbReference type="GO" id="GO:0009247">
    <property type="term" value="P:glycolipid biosynthetic process"/>
    <property type="evidence" value="ECO:0007669"/>
    <property type="project" value="UniProtKB-ARBA"/>
</dbReference>
<dbReference type="KEGG" id="pmes:FX988_02330"/>
<keyword evidence="7" id="KW-0812">Transmembrane</keyword>
<evidence type="ECO:0000256" key="1">
    <source>
        <dbReference type="ARBA" id="ARBA00004533"/>
    </source>
</evidence>
<sequence>MNHEQPHWSKIQENSTVFGIKTLLFIYQVFGRAVFNVILFPVMAYYYVSNRSAREASKQYLSYIAPFLANEKPLSSFQHFLQFGDMLLDKLLVWMGKIDLSSIEFKTPSVVENISTSKRGALILVSHLGNIEVCNALRQRLAEVKLTILVNTEHAQKFNSLMSQLGSNTHAELVQVSELSPATAMMLSERIDNGELVVIAGDRTPEQAARVSNVSFLGHNAPLPQGAFILASLLKCPVYLLFCLKQQKKYEIHVELFSERLKFSRKTRQQELDIFVQKYAQRLEHYCIKAPLQWYNFFSFWHKSTDSTATKETKT</sequence>
<keyword evidence="5 7" id="KW-0472">Membrane</keyword>
<keyword evidence="4" id="KW-0808">Transferase</keyword>
<feature type="transmembrane region" description="Helical" evidence="7">
    <location>
        <begin position="25"/>
        <end position="48"/>
    </location>
</feature>
<evidence type="ECO:0000256" key="2">
    <source>
        <dbReference type="ARBA" id="ARBA00022475"/>
    </source>
</evidence>
<comment type="subcellular location">
    <subcellularLocation>
        <location evidence="1">Cell inner membrane</location>
    </subcellularLocation>
</comment>
<dbReference type="PANTHER" id="PTHR30606">
    <property type="entry name" value="LIPID A BIOSYNTHESIS LAUROYL ACYLTRANSFERASE"/>
    <property type="match status" value="1"/>
</dbReference>
<evidence type="ECO:0000256" key="4">
    <source>
        <dbReference type="ARBA" id="ARBA00022679"/>
    </source>
</evidence>
<keyword evidence="7" id="KW-1133">Transmembrane helix</keyword>
<evidence type="ECO:0000256" key="3">
    <source>
        <dbReference type="ARBA" id="ARBA00022519"/>
    </source>
</evidence>
<keyword evidence="6" id="KW-0012">Acyltransferase</keyword>
<proteinExistence type="predicted"/>
<dbReference type="AlphaFoldDB" id="A0A857JNC3"/>
<dbReference type="PIRSF" id="PIRSF028561">
    <property type="entry name" value="Ac_Trasf"/>
    <property type="match status" value="1"/>
</dbReference>
<dbReference type="InterPro" id="IPR004960">
    <property type="entry name" value="LipA_acyltrans"/>
</dbReference>
<reference evidence="8 9" key="1">
    <citation type="submission" date="2019-12" db="EMBL/GenBank/DDBJ databases">
        <title>Genome sequencing and assembly of endphytes of Porphyra tenera.</title>
        <authorList>
            <person name="Park J.M."/>
            <person name="Shin R."/>
            <person name="Jo S.H."/>
        </authorList>
    </citation>
    <scope>NUCLEOTIDE SEQUENCE [LARGE SCALE GENOMIC DNA]</scope>
    <source>
        <strain evidence="8 9">GPM4</strain>
    </source>
</reference>
<evidence type="ECO:0000256" key="5">
    <source>
        <dbReference type="ARBA" id="ARBA00023136"/>
    </source>
</evidence>
<gene>
    <name evidence="8" type="ORF">FX988_02330</name>
</gene>
<keyword evidence="9" id="KW-1185">Reference proteome</keyword>
<dbReference type="RefSeq" id="WP_254700602.1">
    <property type="nucleotide sequence ID" value="NZ_CP047656.1"/>
</dbReference>
<evidence type="ECO:0000313" key="9">
    <source>
        <dbReference type="Proteomes" id="UP000464524"/>
    </source>
</evidence>
<protein>
    <recommendedName>
        <fullName evidence="10">Acyltransferase</fullName>
    </recommendedName>
</protein>
<name>A0A857JNC3_9ALTE</name>
<organism evidence="8 9">
    <name type="scientific">Paraglaciecola mesophila</name>
    <dbReference type="NCBI Taxonomy" id="197222"/>
    <lineage>
        <taxon>Bacteria</taxon>
        <taxon>Pseudomonadati</taxon>
        <taxon>Pseudomonadota</taxon>
        <taxon>Gammaproteobacteria</taxon>
        <taxon>Alteromonadales</taxon>
        <taxon>Alteromonadaceae</taxon>
        <taxon>Paraglaciecola</taxon>
    </lineage>
</organism>
<dbReference type="Proteomes" id="UP000464524">
    <property type="component" value="Chromosome"/>
</dbReference>
<evidence type="ECO:0000256" key="6">
    <source>
        <dbReference type="ARBA" id="ARBA00023315"/>
    </source>
</evidence>
<keyword evidence="2" id="KW-1003">Cell membrane</keyword>
<dbReference type="GO" id="GO:0016746">
    <property type="term" value="F:acyltransferase activity"/>
    <property type="evidence" value="ECO:0007669"/>
    <property type="project" value="UniProtKB-KW"/>
</dbReference>
<keyword evidence="3" id="KW-0997">Cell inner membrane</keyword>